<dbReference type="Pfam" id="PF01784">
    <property type="entry name" value="DUF34_NIF3"/>
    <property type="match status" value="1"/>
</dbReference>
<evidence type="ECO:0000256" key="2">
    <source>
        <dbReference type="ARBA" id="ARBA00022112"/>
    </source>
</evidence>
<evidence type="ECO:0000256" key="1">
    <source>
        <dbReference type="ARBA" id="ARBA00006964"/>
    </source>
</evidence>
<dbReference type="PANTHER" id="PTHR13799">
    <property type="entry name" value="NGG1 INTERACTING FACTOR 3"/>
    <property type="match status" value="1"/>
</dbReference>
<gene>
    <name evidence="5" type="ORF">BWZ43_25180</name>
</gene>
<organism evidence="5 6">
    <name type="scientific">Heyndrickxia oleronia</name>
    <dbReference type="NCBI Taxonomy" id="38875"/>
    <lineage>
        <taxon>Bacteria</taxon>
        <taxon>Bacillati</taxon>
        <taxon>Bacillota</taxon>
        <taxon>Bacilli</taxon>
        <taxon>Bacillales</taxon>
        <taxon>Bacillaceae</taxon>
        <taxon>Heyndrickxia</taxon>
    </lineage>
</organism>
<reference evidence="5 6" key="1">
    <citation type="submission" date="2017-01" db="EMBL/GenBank/DDBJ databases">
        <title>Draft genome sequence of Bacillus oleronius.</title>
        <authorList>
            <person name="Allam M."/>
        </authorList>
    </citation>
    <scope>NUCLEOTIDE SEQUENCE [LARGE SCALE GENOMIC DNA]</scope>
    <source>
        <strain evidence="5 6">DSM 9356</strain>
    </source>
</reference>
<comment type="caution">
    <text evidence="5">The sequence shown here is derived from an EMBL/GenBank/DDBJ whole genome shotgun (WGS) entry which is preliminary data.</text>
</comment>
<dbReference type="Gene3D" id="3.40.1390.30">
    <property type="entry name" value="NIF3 (NGG1p interacting factor 3)-like"/>
    <property type="match status" value="2"/>
</dbReference>
<name>A0A8E2I3T2_9BACI</name>
<dbReference type="GO" id="GO:0005737">
    <property type="term" value="C:cytoplasm"/>
    <property type="evidence" value="ECO:0007669"/>
    <property type="project" value="TreeGrafter"/>
</dbReference>
<evidence type="ECO:0000256" key="4">
    <source>
        <dbReference type="PIRSR" id="PIRSR602678-1"/>
    </source>
</evidence>
<dbReference type="Proteomes" id="UP000189761">
    <property type="component" value="Unassembled WGS sequence"/>
</dbReference>
<dbReference type="SUPFAM" id="SSF102705">
    <property type="entry name" value="NIF3 (NGG1p interacting factor 3)-like"/>
    <property type="match status" value="1"/>
</dbReference>
<keyword evidence="6" id="KW-1185">Reference proteome</keyword>
<evidence type="ECO:0000313" key="6">
    <source>
        <dbReference type="Proteomes" id="UP000189761"/>
    </source>
</evidence>
<dbReference type="AlphaFoldDB" id="A0A8E2I3T2"/>
<dbReference type="InterPro" id="IPR002678">
    <property type="entry name" value="DUF34/NIF3"/>
</dbReference>
<feature type="binding site" evidence="4">
    <location>
        <position position="275"/>
    </location>
    <ligand>
        <name>a divalent metal cation</name>
        <dbReference type="ChEBI" id="CHEBI:60240"/>
        <label>1</label>
    </ligand>
</feature>
<keyword evidence="3 4" id="KW-0479">Metal-binding</keyword>
<evidence type="ECO:0000313" key="5">
    <source>
        <dbReference type="EMBL" id="OOP65155.1"/>
    </source>
</evidence>
<sequence length="305" mass="34889">MVLLDQIVHQLNSELDIHSYGSDPGFSRFIPAVYDPLQFDWTSVFENEFAQLFNGLMLRGSAEVENVFLAVFPTEDVLTRFIDESKEGDLLFMHHPLLMECGDPNGKSGRGFVPIPEKYLLAMKKKRLSVYTCHEPLDYHQRLGTSIAIAQTLHAKIVDGYLPNEKNQNLILLCEIQKTDTDQLIETLKDKFCIPYVDFEGKQLESIETIAIIAGCGDKVDWMKEAEKKGAQAYITGEIHCHIDNEYGRMKYSQMLAYVPNTTMSLIGVSHSASEYLVMRTLMKSWFEDSFSIQTVLLPQEQWWL</sequence>
<proteinExistence type="inferred from homology"/>
<dbReference type="InterPro" id="IPR036069">
    <property type="entry name" value="DUF34/NIF3_sf"/>
</dbReference>
<dbReference type="RefSeq" id="WP_078111504.1">
    <property type="nucleotide sequence ID" value="NZ_CP065424.1"/>
</dbReference>
<dbReference type="PANTHER" id="PTHR13799:SF14">
    <property type="entry name" value="GTP CYCLOHYDROLASE 1 TYPE 2 HOMOLOG"/>
    <property type="match status" value="1"/>
</dbReference>
<feature type="binding site" evidence="4">
    <location>
        <position position="95"/>
    </location>
    <ligand>
        <name>a divalent metal cation</name>
        <dbReference type="ChEBI" id="CHEBI:60240"/>
        <label>1</label>
    </ligand>
</feature>
<dbReference type="EMBL" id="MTLA01000509">
    <property type="protein sequence ID" value="OOP65155.1"/>
    <property type="molecule type" value="Genomic_DNA"/>
</dbReference>
<evidence type="ECO:0000256" key="3">
    <source>
        <dbReference type="ARBA" id="ARBA00022723"/>
    </source>
</evidence>
<comment type="similarity">
    <text evidence="1">Belongs to the GTP cyclohydrolase I type 2/NIF3 family.</text>
</comment>
<feature type="binding site" evidence="4">
    <location>
        <position position="138"/>
    </location>
    <ligand>
        <name>a divalent metal cation</name>
        <dbReference type="ChEBI" id="CHEBI:60240"/>
        <label>1</label>
    </ligand>
</feature>
<protein>
    <recommendedName>
        <fullName evidence="2">GTP cyclohydrolase 1 type 2 homolog</fullName>
    </recommendedName>
</protein>
<feature type="binding site" evidence="4">
    <location>
        <position position="94"/>
    </location>
    <ligand>
        <name>a divalent metal cation</name>
        <dbReference type="ChEBI" id="CHEBI:60240"/>
        <label>1</label>
    </ligand>
</feature>
<dbReference type="GO" id="GO:0046872">
    <property type="term" value="F:metal ion binding"/>
    <property type="evidence" value="ECO:0007669"/>
    <property type="project" value="UniProtKB-KW"/>
</dbReference>
<accession>A0A8E2I3T2</accession>
<feature type="binding site" evidence="4">
    <location>
        <position position="271"/>
    </location>
    <ligand>
        <name>a divalent metal cation</name>
        <dbReference type="ChEBI" id="CHEBI:60240"/>
        <label>1</label>
    </ligand>
</feature>